<gene>
    <name evidence="6" type="ORF">E1292_13410</name>
</gene>
<protein>
    <submittedName>
        <fullName evidence="6">TraR/DksA family transcriptional regulator</fullName>
    </submittedName>
</protein>
<keyword evidence="1" id="KW-0479">Metal-binding</keyword>
<dbReference type="AlphaFoldDB" id="A0A4R4VY95"/>
<dbReference type="PROSITE" id="PS01102">
    <property type="entry name" value="ZF_DKSA_1"/>
    <property type="match status" value="1"/>
</dbReference>
<evidence type="ECO:0000313" key="6">
    <source>
        <dbReference type="EMBL" id="TDD07495.1"/>
    </source>
</evidence>
<feature type="zinc finger region" description="dksA C4-type" evidence="4">
    <location>
        <begin position="82"/>
        <end position="106"/>
    </location>
</feature>
<comment type="caution">
    <text evidence="6">The sequence shown here is derived from an EMBL/GenBank/DDBJ whole genome shotgun (WGS) entry which is preliminary data.</text>
</comment>
<organism evidence="6 7">
    <name type="scientific">Nonomuraea deserti</name>
    <dbReference type="NCBI Taxonomy" id="1848322"/>
    <lineage>
        <taxon>Bacteria</taxon>
        <taxon>Bacillati</taxon>
        <taxon>Actinomycetota</taxon>
        <taxon>Actinomycetes</taxon>
        <taxon>Streptosporangiales</taxon>
        <taxon>Streptosporangiaceae</taxon>
        <taxon>Nonomuraea</taxon>
    </lineage>
</organism>
<dbReference type="GO" id="GO:0008270">
    <property type="term" value="F:zinc ion binding"/>
    <property type="evidence" value="ECO:0007669"/>
    <property type="project" value="UniProtKB-KW"/>
</dbReference>
<evidence type="ECO:0000256" key="4">
    <source>
        <dbReference type="PROSITE-ProRule" id="PRU00510"/>
    </source>
</evidence>
<keyword evidence="7" id="KW-1185">Reference proteome</keyword>
<dbReference type="Gene3D" id="1.20.120.910">
    <property type="entry name" value="DksA, coiled-coil domain"/>
    <property type="match status" value="1"/>
</dbReference>
<evidence type="ECO:0000256" key="3">
    <source>
        <dbReference type="ARBA" id="ARBA00022833"/>
    </source>
</evidence>
<sequence length="113" mass="12453">MTDTNGTTHLSSVQAETLRQELQEQLARRSNQLTGLQAAAREGSGADDTWQELLVNIAAADRAIAELGQALERLSEGTYGRCSHCETGIPFERLKIRPLARYCIGCQRRHEAA</sequence>
<evidence type="ECO:0000256" key="1">
    <source>
        <dbReference type="ARBA" id="ARBA00022723"/>
    </source>
</evidence>
<dbReference type="PANTHER" id="PTHR33823">
    <property type="entry name" value="RNA POLYMERASE-BINDING TRANSCRIPTION FACTOR DKSA-RELATED"/>
    <property type="match status" value="1"/>
</dbReference>
<dbReference type="RefSeq" id="WP_132595464.1">
    <property type="nucleotide sequence ID" value="NZ_SMKO01000026.1"/>
</dbReference>
<dbReference type="PROSITE" id="PS51128">
    <property type="entry name" value="ZF_DKSA_2"/>
    <property type="match status" value="1"/>
</dbReference>
<keyword evidence="3" id="KW-0862">Zinc</keyword>
<dbReference type="EMBL" id="SMKO01000026">
    <property type="protein sequence ID" value="TDD07495.1"/>
    <property type="molecule type" value="Genomic_DNA"/>
</dbReference>
<reference evidence="6 7" key="1">
    <citation type="submission" date="2019-03" db="EMBL/GenBank/DDBJ databases">
        <title>Draft genome sequences of novel Actinobacteria.</title>
        <authorList>
            <person name="Sahin N."/>
            <person name="Ay H."/>
            <person name="Saygin H."/>
        </authorList>
    </citation>
    <scope>NUCLEOTIDE SEQUENCE [LARGE SCALE GENOMIC DNA]</scope>
    <source>
        <strain evidence="6 7">KC310</strain>
    </source>
</reference>
<dbReference type="InterPro" id="IPR020458">
    <property type="entry name" value="Znf_DskA_TraR_CS"/>
</dbReference>
<name>A0A4R4VY95_9ACTN</name>
<dbReference type="InterPro" id="IPR000962">
    <property type="entry name" value="Znf_DskA_TraR"/>
</dbReference>
<feature type="domain" description="Zinc finger DksA/TraR C4-type" evidence="5">
    <location>
        <begin position="77"/>
        <end position="111"/>
    </location>
</feature>
<accession>A0A4R4VY95</accession>
<proteinExistence type="predicted"/>
<dbReference type="PANTHER" id="PTHR33823:SF4">
    <property type="entry name" value="GENERAL STRESS PROTEIN 16O"/>
    <property type="match status" value="1"/>
</dbReference>
<evidence type="ECO:0000256" key="2">
    <source>
        <dbReference type="ARBA" id="ARBA00022771"/>
    </source>
</evidence>
<dbReference type="Proteomes" id="UP000295258">
    <property type="component" value="Unassembled WGS sequence"/>
</dbReference>
<dbReference type="SUPFAM" id="SSF57716">
    <property type="entry name" value="Glucocorticoid receptor-like (DNA-binding domain)"/>
    <property type="match status" value="1"/>
</dbReference>
<keyword evidence="2" id="KW-0863">Zinc-finger</keyword>
<evidence type="ECO:0000259" key="5">
    <source>
        <dbReference type="Pfam" id="PF01258"/>
    </source>
</evidence>
<dbReference type="Pfam" id="PF01258">
    <property type="entry name" value="zf-dskA_traR"/>
    <property type="match status" value="1"/>
</dbReference>
<evidence type="ECO:0000313" key="7">
    <source>
        <dbReference type="Proteomes" id="UP000295258"/>
    </source>
</evidence>